<comment type="caution">
    <text evidence="1">The sequence shown here is derived from an EMBL/GenBank/DDBJ whole genome shotgun (WGS) entry which is preliminary data.</text>
</comment>
<dbReference type="AlphaFoldDB" id="A0A0J6LFT4"/>
<accession>A0A0J6LFT4</accession>
<reference evidence="1 2" key="1">
    <citation type="submission" date="2015-02" db="EMBL/GenBank/DDBJ databases">
        <title>Pseudomonas helleri sp. nov. and Pseudomonas weihenstephanensis sp. nov., isolated from raw cows milk.</title>
        <authorList>
            <person name="von Neubeck M."/>
            <person name="Huptas C."/>
            <person name="Wenning M."/>
            <person name="Scherer S."/>
        </authorList>
    </citation>
    <scope>NUCLEOTIDE SEQUENCE [LARGE SCALE GENOMIC DNA]</scope>
    <source>
        <strain evidence="1 2">DSM 29166</strain>
    </source>
</reference>
<evidence type="ECO:0000313" key="1">
    <source>
        <dbReference type="EMBL" id="KMN13241.1"/>
    </source>
</evidence>
<evidence type="ECO:0000313" key="2">
    <source>
        <dbReference type="Proteomes" id="UP000036325"/>
    </source>
</evidence>
<sequence>MPHAALPKAECFVREDAQGAGALGTGVIGDYMEDQFQCYDLILSPVTANVTPTTRWAAPVSPCWPMSAGNRPYHCR</sequence>
<dbReference type="STRING" id="1608994.TU86_14330"/>
<gene>
    <name evidence="1" type="ORF">TU86_14330</name>
</gene>
<name>A0A0J6LFT4_9PSED</name>
<dbReference type="Proteomes" id="UP000036325">
    <property type="component" value="Unassembled WGS sequence"/>
</dbReference>
<dbReference type="EMBL" id="JYLF01000005">
    <property type="protein sequence ID" value="KMN13241.1"/>
    <property type="molecule type" value="Genomic_DNA"/>
</dbReference>
<proteinExistence type="predicted"/>
<protein>
    <submittedName>
        <fullName evidence="1">Uncharacterized protein</fullName>
    </submittedName>
</protein>
<organism evidence="1 2">
    <name type="scientific">Pseudomonas weihenstephanensis</name>
    <dbReference type="NCBI Taxonomy" id="1608994"/>
    <lineage>
        <taxon>Bacteria</taxon>
        <taxon>Pseudomonadati</taxon>
        <taxon>Pseudomonadota</taxon>
        <taxon>Gammaproteobacteria</taxon>
        <taxon>Pseudomonadales</taxon>
        <taxon>Pseudomonadaceae</taxon>
        <taxon>Pseudomonas</taxon>
    </lineage>
</organism>